<dbReference type="InterPro" id="IPR013216">
    <property type="entry name" value="Methyltransf_11"/>
</dbReference>
<name>A0ABR9S8F8_9BURK</name>
<dbReference type="CDD" id="cd02440">
    <property type="entry name" value="AdoMet_MTases"/>
    <property type="match status" value="1"/>
</dbReference>
<evidence type="ECO:0000313" key="2">
    <source>
        <dbReference type="EMBL" id="MBE7369835.1"/>
    </source>
</evidence>
<protein>
    <submittedName>
        <fullName evidence="2">Class I SAM-dependent methyltransferase</fullName>
    </submittedName>
</protein>
<reference evidence="2 3" key="1">
    <citation type="submission" date="2020-10" db="EMBL/GenBank/DDBJ databases">
        <title>Ramlibacter sp. HM2 16S ribosomal RNA gene Genome sequencing and assembly.</title>
        <authorList>
            <person name="Kang M."/>
        </authorList>
    </citation>
    <scope>NUCLEOTIDE SEQUENCE [LARGE SCALE GENOMIC DNA]</scope>
    <source>
        <strain evidence="2 3">HM2</strain>
    </source>
</reference>
<keyword evidence="2" id="KW-0808">Transferase</keyword>
<dbReference type="Proteomes" id="UP000806285">
    <property type="component" value="Unassembled WGS sequence"/>
</dbReference>
<comment type="caution">
    <text evidence="2">The sequence shown here is derived from an EMBL/GenBank/DDBJ whole genome shotgun (WGS) entry which is preliminary data.</text>
</comment>
<dbReference type="PANTHER" id="PTHR42912">
    <property type="entry name" value="METHYLTRANSFERASE"/>
    <property type="match status" value="1"/>
</dbReference>
<dbReference type="GO" id="GO:0032259">
    <property type="term" value="P:methylation"/>
    <property type="evidence" value="ECO:0007669"/>
    <property type="project" value="UniProtKB-KW"/>
</dbReference>
<dbReference type="EMBL" id="JADDIV010000006">
    <property type="protein sequence ID" value="MBE7369835.1"/>
    <property type="molecule type" value="Genomic_DNA"/>
</dbReference>
<dbReference type="Gene3D" id="3.40.50.150">
    <property type="entry name" value="Vaccinia Virus protein VP39"/>
    <property type="match status" value="1"/>
</dbReference>
<dbReference type="Pfam" id="PF08241">
    <property type="entry name" value="Methyltransf_11"/>
    <property type="match status" value="1"/>
</dbReference>
<organism evidence="2 3">
    <name type="scientific">Ramlibacter pallidus</name>
    <dbReference type="NCBI Taxonomy" id="2780087"/>
    <lineage>
        <taxon>Bacteria</taxon>
        <taxon>Pseudomonadati</taxon>
        <taxon>Pseudomonadota</taxon>
        <taxon>Betaproteobacteria</taxon>
        <taxon>Burkholderiales</taxon>
        <taxon>Comamonadaceae</taxon>
        <taxon>Ramlibacter</taxon>
    </lineage>
</organism>
<proteinExistence type="predicted"/>
<dbReference type="RefSeq" id="WP_193678466.1">
    <property type="nucleotide sequence ID" value="NZ_JADDIV010000006.1"/>
</dbReference>
<dbReference type="PANTHER" id="PTHR42912:SF93">
    <property type="entry name" value="N6-ADENOSINE-METHYLTRANSFERASE TMT1A"/>
    <property type="match status" value="1"/>
</dbReference>
<keyword evidence="3" id="KW-1185">Reference proteome</keyword>
<dbReference type="GO" id="GO:0008168">
    <property type="term" value="F:methyltransferase activity"/>
    <property type="evidence" value="ECO:0007669"/>
    <property type="project" value="UniProtKB-KW"/>
</dbReference>
<sequence length="206" mass="22917">MDTLAADLWLEPWLPQLRSAVTRGPVLELGCDTGLDTAWLVNHGFRVTATDVSARALEATARVASSAQCVHHDLREPMPFADASFGVVIASLCLHYFDWATTVAAVREIRRCLAPQGLFLCRVNSERDVLHGAGRGEELEPRFYGQDAHYAACKRFFSAGDLDRLFPPVDWLEARRREVTIHRYAQPKVAWELALRPAGLHAVPAT</sequence>
<feature type="domain" description="Methyltransferase type 11" evidence="1">
    <location>
        <begin position="27"/>
        <end position="121"/>
    </location>
</feature>
<dbReference type="InterPro" id="IPR050508">
    <property type="entry name" value="Methyltransf_Superfamily"/>
</dbReference>
<evidence type="ECO:0000259" key="1">
    <source>
        <dbReference type="Pfam" id="PF08241"/>
    </source>
</evidence>
<accession>A0ABR9S8F8</accession>
<dbReference type="InterPro" id="IPR029063">
    <property type="entry name" value="SAM-dependent_MTases_sf"/>
</dbReference>
<dbReference type="SUPFAM" id="SSF53335">
    <property type="entry name" value="S-adenosyl-L-methionine-dependent methyltransferases"/>
    <property type="match status" value="1"/>
</dbReference>
<gene>
    <name evidence="2" type="ORF">IM787_19890</name>
</gene>
<keyword evidence="2" id="KW-0489">Methyltransferase</keyword>
<evidence type="ECO:0000313" key="3">
    <source>
        <dbReference type="Proteomes" id="UP000806285"/>
    </source>
</evidence>